<accession>A0A2T6AQW6</accession>
<proteinExistence type="predicted"/>
<dbReference type="PANTHER" id="PTHR33619">
    <property type="entry name" value="POLYSACCHARIDE EXPORT PROTEIN GFCE-RELATED"/>
    <property type="match status" value="1"/>
</dbReference>
<gene>
    <name evidence="4" type="ORF">C8N34_11887</name>
</gene>
<protein>
    <submittedName>
        <fullName evidence="4">Polysaccharide export outer membrane protein</fullName>
    </submittedName>
</protein>
<name>A0A2T6AQW6_9RHOB</name>
<organism evidence="4 5">
    <name type="scientific">Gemmobacter caeni</name>
    <dbReference type="NCBI Taxonomy" id="589035"/>
    <lineage>
        <taxon>Bacteria</taxon>
        <taxon>Pseudomonadati</taxon>
        <taxon>Pseudomonadota</taxon>
        <taxon>Alphaproteobacteria</taxon>
        <taxon>Rhodobacterales</taxon>
        <taxon>Paracoccaceae</taxon>
        <taxon>Gemmobacter</taxon>
    </lineage>
</organism>
<feature type="domain" description="Polysaccharide export protein N-terminal" evidence="3">
    <location>
        <begin position="80"/>
        <end position="161"/>
    </location>
</feature>
<feature type="chain" id="PRO_5015462914" evidence="2">
    <location>
        <begin position="20"/>
        <end position="374"/>
    </location>
</feature>
<dbReference type="Gene3D" id="3.10.560.10">
    <property type="entry name" value="Outer membrane lipoprotein wza domain like"/>
    <property type="match status" value="2"/>
</dbReference>
<dbReference type="OrthoDB" id="7198507at2"/>
<evidence type="ECO:0000313" key="5">
    <source>
        <dbReference type="Proteomes" id="UP000244224"/>
    </source>
</evidence>
<dbReference type="InterPro" id="IPR003715">
    <property type="entry name" value="Poly_export_N"/>
</dbReference>
<keyword evidence="1 2" id="KW-0732">Signal</keyword>
<dbReference type="Pfam" id="PF02563">
    <property type="entry name" value="Poly_export"/>
    <property type="match status" value="1"/>
</dbReference>
<dbReference type="GO" id="GO:0015159">
    <property type="term" value="F:polysaccharide transmembrane transporter activity"/>
    <property type="evidence" value="ECO:0007669"/>
    <property type="project" value="InterPro"/>
</dbReference>
<evidence type="ECO:0000259" key="3">
    <source>
        <dbReference type="Pfam" id="PF02563"/>
    </source>
</evidence>
<dbReference type="PANTHER" id="PTHR33619:SF3">
    <property type="entry name" value="POLYSACCHARIDE EXPORT PROTEIN GFCE-RELATED"/>
    <property type="match status" value="1"/>
</dbReference>
<dbReference type="InterPro" id="IPR049712">
    <property type="entry name" value="Poly_export"/>
</dbReference>
<evidence type="ECO:0000256" key="2">
    <source>
        <dbReference type="SAM" id="SignalP"/>
    </source>
</evidence>
<sequence length="374" mass="39758">MRKFAIRLCLATASLGMVASCGDLPAGGPNAGQILAGADKEDADFAVYPVTRATLPQLSSWPTRGASPAGGWIARTKGPSSQIIEAGDTLDLAIWDNGDSSLLTQSGQKVVEMKGIRVSPAGEVFLPYVDQVYVAKMSPDRARNTIQAEFSQIIPSAQVQLSHHAGRESSVDLVSGVNSPGNYVMPDRDFTVLSLLAMGGGITKSLRNPQVRLMRGGKLYATSAESLLKSPSQDTTLRGGDKVYVEDDSRYFLSLGATGREAQIPFPHDKVTALDAASLAGGLNDTRANPKSVLILRNYKPGDLRSDGSGPGKERVIFALDLTTADGLFSAGEFLVQDRDLVLATQTSLANTKTIIGLFYDAVGISTRLDRLVR</sequence>
<dbReference type="AlphaFoldDB" id="A0A2T6AQW6"/>
<keyword evidence="5" id="KW-1185">Reference proteome</keyword>
<dbReference type="Gene3D" id="3.30.1950.10">
    <property type="entry name" value="wza like domain"/>
    <property type="match status" value="1"/>
</dbReference>
<dbReference type="Proteomes" id="UP000244224">
    <property type="component" value="Unassembled WGS sequence"/>
</dbReference>
<dbReference type="PROSITE" id="PS51257">
    <property type="entry name" value="PROKAR_LIPOPROTEIN"/>
    <property type="match status" value="1"/>
</dbReference>
<dbReference type="RefSeq" id="WP_108130383.1">
    <property type="nucleotide sequence ID" value="NZ_QBKP01000018.1"/>
</dbReference>
<evidence type="ECO:0000313" key="4">
    <source>
        <dbReference type="EMBL" id="PTX46214.1"/>
    </source>
</evidence>
<comment type="caution">
    <text evidence="4">The sequence shown here is derived from an EMBL/GenBank/DDBJ whole genome shotgun (WGS) entry which is preliminary data.</text>
</comment>
<evidence type="ECO:0000256" key="1">
    <source>
        <dbReference type="ARBA" id="ARBA00022729"/>
    </source>
</evidence>
<reference evidence="4 5" key="1">
    <citation type="submission" date="2018-04" db="EMBL/GenBank/DDBJ databases">
        <title>Genomic Encyclopedia of Archaeal and Bacterial Type Strains, Phase II (KMG-II): from individual species to whole genera.</title>
        <authorList>
            <person name="Goeker M."/>
        </authorList>
    </citation>
    <scope>NUCLEOTIDE SEQUENCE [LARGE SCALE GENOMIC DNA]</scope>
    <source>
        <strain evidence="4 5">DSM 21823</strain>
    </source>
</reference>
<dbReference type="EMBL" id="QBKP01000018">
    <property type="protein sequence ID" value="PTX46214.1"/>
    <property type="molecule type" value="Genomic_DNA"/>
</dbReference>
<feature type="signal peptide" evidence="2">
    <location>
        <begin position="1"/>
        <end position="19"/>
    </location>
</feature>